<dbReference type="PANTHER" id="PTHR47926:SF538">
    <property type="entry name" value="WHIM2 DOMAIN-CONTAINING PROTEIN"/>
    <property type="match status" value="1"/>
</dbReference>
<comment type="similarity">
    <text evidence="1">Belongs to the PPR family. PCMP-H subfamily.</text>
</comment>
<evidence type="ECO:0000256" key="1">
    <source>
        <dbReference type="ARBA" id="ARBA00006643"/>
    </source>
</evidence>
<dbReference type="FunFam" id="1.25.40.10:FF:000201">
    <property type="entry name" value="Pentatricopeptide repeat-containing protein mitochondrial"/>
    <property type="match status" value="1"/>
</dbReference>
<accession>A0AAP0KS75</accession>
<dbReference type="AlphaFoldDB" id="A0AAP0KS75"/>
<feature type="repeat" description="PPR" evidence="3">
    <location>
        <begin position="120"/>
        <end position="150"/>
    </location>
</feature>
<dbReference type="InterPro" id="IPR002885">
    <property type="entry name" value="PPR_rpt"/>
</dbReference>
<feature type="repeat" description="PPR" evidence="3">
    <location>
        <begin position="554"/>
        <end position="588"/>
    </location>
</feature>
<gene>
    <name evidence="5" type="ORF">Scep_003281</name>
</gene>
<dbReference type="FunFam" id="1.25.40.10:FF:000031">
    <property type="entry name" value="Pentatricopeptide repeat-containing protein mitochondrial"/>
    <property type="match status" value="1"/>
</dbReference>
<dbReference type="InterPro" id="IPR046848">
    <property type="entry name" value="E_motif"/>
</dbReference>
<dbReference type="Gene3D" id="1.25.40.10">
    <property type="entry name" value="Tetratricopeptide repeat domain"/>
    <property type="match status" value="5"/>
</dbReference>
<name>A0AAP0KS75_9MAGN</name>
<dbReference type="Pfam" id="PF20431">
    <property type="entry name" value="E_motif"/>
    <property type="match status" value="1"/>
</dbReference>
<keyword evidence="6" id="KW-1185">Reference proteome</keyword>
<feature type="repeat" description="PPR" evidence="3">
    <location>
        <begin position="355"/>
        <end position="389"/>
    </location>
</feature>
<dbReference type="EMBL" id="JBBNAG010000002">
    <property type="protein sequence ID" value="KAK9156707.1"/>
    <property type="molecule type" value="Genomic_DNA"/>
</dbReference>
<dbReference type="SUPFAM" id="SSF48452">
    <property type="entry name" value="TPR-like"/>
    <property type="match status" value="1"/>
</dbReference>
<dbReference type="InterPro" id="IPR032867">
    <property type="entry name" value="DYW_dom"/>
</dbReference>
<dbReference type="GO" id="GO:0003723">
    <property type="term" value="F:RNA binding"/>
    <property type="evidence" value="ECO:0007669"/>
    <property type="project" value="InterPro"/>
</dbReference>
<dbReference type="InterPro" id="IPR046960">
    <property type="entry name" value="PPR_At4g14850-like_plant"/>
</dbReference>
<dbReference type="GO" id="GO:0009451">
    <property type="term" value="P:RNA modification"/>
    <property type="evidence" value="ECO:0007669"/>
    <property type="project" value="InterPro"/>
</dbReference>
<dbReference type="Pfam" id="PF13041">
    <property type="entry name" value="PPR_2"/>
    <property type="match status" value="4"/>
</dbReference>
<dbReference type="Pfam" id="PF01535">
    <property type="entry name" value="PPR"/>
    <property type="match status" value="4"/>
</dbReference>
<dbReference type="NCBIfam" id="TIGR00756">
    <property type="entry name" value="PPR"/>
    <property type="match status" value="7"/>
</dbReference>
<dbReference type="FunFam" id="1.25.40.10:FF:000382">
    <property type="entry name" value="Pentatricopeptide repeat-containing protein"/>
    <property type="match status" value="1"/>
</dbReference>
<feature type="repeat" description="PPR" evidence="3">
    <location>
        <begin position="452"/>
        <end position="486"/>
    </location>
</feature>
<feature type="domain" description="DYW" evidence="4">
    <location>
        <begin position="769"/>
        <end position="861"/>
    </location>
</feature>
<organism evidence="5 6">
    <name type="scientific">Stephania cephalantha</name>
    <dbReference type="NCBI Taxonomy" id="152367"/>
    <lineage>
        <taxon>Eukaryota</taxon>
        <taxon>Viridiplantae</taxon>
        <taxon>Streptophyta</taxon>
        <taxon>Embryophyta</taxon>
        <taxon>Tracheophyta</taxon>
        <taxon>Spermatophyta</taxon>
        <taxon>Magnoliopsida</taxon>
        <taxon>Ranunculales</taxon>
        <taxon>Menispermaceae</taxon>
        <taxon>Menispermoideae</taxon>
        <taxon>Cissampelideae</taxon>
        <taxon>Stephania</taxon>
    </lineage>
</organism>
<dbReference type="PANTHER" id="PTHR47926">
    <property type="entry name" value="PENTATRICOPEPTIDE REPEAT-CONTAINING PROTEIN"/>
    <property type="match status" value="1"/>
</dbReference>
<dbReference type="PROSITE" id="PS51375">
    <property type="entry name" value="PPR"/>
    <property type="match status" value="6"/>
</dbReference>
<feature type="repeat" description="PPR" evidence="3">
    <location>
        <begin position="151"/>
        <end position="185"/>
    </location>
</feature>
<comment type="caution">
    <text evidence="5">The sequence shown here is derived from an EMBL/GenBank/DDBJ whole genome shotgun (WGS) entry which is preliminary data.</text>
</comment>
<dbReference type="InterPro" id="IPR011990">
    <property type="entry name" value="TPR-like_helical_dom_sf"/>
</dbReference>
<protein>
    <recommendedName>
        <fullName evidence="4">DYW domain-containing protein</fullName>
    </recommendedName>
</protein>
<dbReference type="GO" id="GO:0008270">
    <property type="term" value="F:zinc ion binding"/>
    <property type="evidence" value="ECO:0007669"/>
    <property type="project" value="InterPro"/>
</dbReference>
<dbReference type="FunFam" id="1.25.40.10:FF:000343">
    <property type="entry name" value="Pentatricopeptide repeat-containing protein At3g58590"/>
    <property type="match status" value="2"/>
</dbReference>
<keyword evidence="2" id="KW-0677">Repeat</keyword>
<evidence type="ECO:0000313" key="6">
    <source>
        <dbReference type="Proteomes" id="UP001419268"/>
    </source>
</evidence>
<dbReference type="FunFam" id="1.25.40.10:FF:000366">
    <property type="entry name" value="Pentatricopeptide (PPR) repeat-containing protein"/>
    <property type="match status" value="1"/>
</dbReference>
<sequence length="861" mass="95540">MILRPVWKLKETQIYKPLKPICALNYSLYTKQCSTSHSHKLFEEMPQRDPYQLNNKPISEYTRNGFNNEALHLFVEIHGSGMPIEGPDLSSVLKACACLGDQVFGRGVHSVCVKKREEVDVGVGTSLVDMYMKSGWVDEGKKVFDEMPERNVVSWTSLLVGYTQNGMVEESLEVFCGMQVEGIKPNPYTFASVLAALAAANGAAEKGNQAHGQIIKLGFESTTFVGNSLISMYAKSGLVGESMLVFESMDNKDAVTWNGMIAGLVVNGFDVEALRLFRRMRLAGVKLSRPIFATAIKLCINLRELGLARQLHCRVLKIGFEYDHSIRTALVVAYSKCGEMDDAFGMFSSMDGLQNVVSWTAMISGQMQNGSIEQALHLFRRMSREGVRPNHFTYSTILTAFSAISPLQIHAQVIKTAYDNSTSVGTALLIAYVKLGNMNEAAIVFRLIDEKDIVAWSAMLAGYAQIGDPDGAVQLFREMLKGGFKPNEFTFSSIINASAGPMASVEQGRQCHGSSIKCGFSNALCVSSALVTMYAKRGSVENAHKVFRRQTDRDLVSWNSMISCYAQHGYGRKALEVFNELQSQGLRIDDITFIGVITACTHAGLVDEGRNYFDSMIKDHQIDPTMELYACMVDLYSRAGRLEEAMELIKGMPFPAGATVWRTLLGACRVHLNVELGKLAGEKLISLEPQDSAAYVLLSNIYSAAGKWEEKAKVRKLMDGRNVKKEVGYSWIELKNKTHSFKAADRSHPMSEKIYAKLQDLNIRLKDSGYCPDTSFVLHDVEDEHKEAILSQHSERLAIAFGLIATPPGTPLQIVKNLRVCGDCHTVIKLISSMEGREIIVRDSNRFHHFKEGSCSCGEYW</sequence>
<dbReference type="Pfam" id="PF14432">
    <property type="entry name" value="DYW_deaminase"/>
    <property type="match status" value="1"/>
</dbReference>
<proteinExistence type="inferred from homology"/>
<reference evidence="5 6" key="1">
    <citation type="submission" date="2024-01" db="EMBL/GenBank/DDBJ databases">
        <title>Genome assemblies of Stephania.</title>
        <authorList>
            <person name="Yang L."/>
        </authorList>
    </citation>
    <scope>NUCLEOTIDE SEQUENCE [LARGE SCALE GENOMIC DNA]</scope>
    <source>
        <strain evidence="5">JXDWG</strain>
        <tissue evidence="5">Leaf</tissue>
    </source>
</reference>
<evidence type="ECO:0000259" key="4">
    <source>
        <dbReference type="Pfam" id="PF14432"/>
    </source>
</evidence>
<dbReference type="InterPro" id="IPR046849">
    <property type="entry name" value="E2_motif"/>
</dbReference>
<evidence type="ECO:0000256" key="3">
    <source>
        <dbReference type="PROSITE-ProRule" id="PRU00708"/>
    </source>
</evidence>
<dbReference type="Pfam" id="PF20430">
    <property type="entry name" value="Eplus_motif"/>
    <property type="match status" value="1"/>
</dbReference>
<evidence type="ECO:0000313" key="5">
    <source>
        <dbReference type="EMBL" id="KAK9156707.1"/>
    </source>
</evidence>
<evidence type="ECO:0000256" key="2">
    <source>
        <dbReference type="ARBA" id="ARBA00022737"/>
    </source>
</evidence>
<feature type="repeat" description="PPR" evidence="3">
    <location>
        <begin position="253"/>
        <end position="287"/>
    </location>
</feature>
<dbReference type="Proteomes" id="UP001419268">
    <property type="component" value="Unassembled WGS sequence"/>
</dbReference>